<sequence>MAETPNGVAGIASEGHFAAFVRRYQSLDLFARFLGNPFELLCGQAQCALEAYDPGTVLERLAITGPPYPLADTHLDWDDPVPETRYIITRVALFAPVTLRVWTPAAGTHVLQGALTCVIANLNQPDDDRMVRSWLDLDEHTPSRLLKPDSDLLRSRLFSVGEWLPTDYPHGSPEREGRSTT</sequence>
<dbReference type="RefSeq" id="WP_158929437.1">
    <property type="nucleotide sequence ID" value="NZ_CP047020.1"/>
</dbReference>
<dbReference type="KEGG" id="sbro:GQF42_44020"/>
<name>A0A6I6NCU4_9ACTN</name>
<keyword evidence="2" id="KW-1185">Reference proteome</keyword>
<reference evidence="1 2" key="1">
    <citation type="submission" date="2019-12" db="EMBL/GenBank/DDBJ databases">
        <title>Streptomyces sp. strain T44 isolated from rhizosphere soil of Broussonetia papyrifera.</title>
        <authorList>
            <person name="Mo P."/>
        </authorList>
    </citation>
    <scope>NUCLEOTIDE SEQUENCE [LARGE SCALE GENOMIC DNA]</scope>
    <source>
        <strain evidence="1 2">T44</strain>
    </source>
</reference>
<protein>
    <submittedName>
        <fullName evidence="1">Uncharacterized protein</fullName>
    </submittedName>
</protein>
<dbReference type="Proteomes" id="UP000436138">
    <property type="component" value="Chromosome"/>
</dbReference>
<evidence type="ECO:0000313" key="1">
    <source>
        <dbReference type="EMBL" id="QHA09234.1"/>
    </source>
</evidence>
<accession>A0A6I6NCU4</accession>
<proteinExistence type="predicted"/>
<dbReference type="EMBL" id="CP047020">
    <property type="protein sequence ID" value="QHA09234.1"/>
    <property type="molecule type" value="Genomic_DNA"/>
</dbReference>
<dbReference type="AlphaFoldDB" id="A0A6I6NCU4"/>
<evidence type="ECO:0000313" key="2">
    <source>
        <dbReference type="Proteomes" id="UP000436138"/>
    </source>
</evidence>
<organism evidence="1 2">
    <name type="scientific">Streptomyces broussonetiae</name>
    <dbReference type="NCBI Taxonomy" id="2686304"/>
    <lineage>
        <taxon>Bacteria</taxon>
        <taxon>Bacillati</taxon>
        <taxon>Actinomycetota</taxon>
        <taxon>Actinomycetes</taxon>
        <taxon>Kitasatosporales</taxon>
        <taxon>Streptomycetaceae</taxon>
        <taxon>Streptomyces</taxon>
    </lineage>
</organism>
<gene>
    <name evidence="1" type="ORF">GQF42_44020</name>
</gene>